<feature type="non-terminal residue" evidence="1">
    <location>
        <position position="80"/>
    </location>
</feature>
<proteinExistence type="predicted"/>
<dbReference type="OrthoDB" id="2635672at2759"/>
<keyword evidence="2" id="KW-1185">Reference proteome</keyword>
<accession>A0A9W8IV31</accession>
<evidence type="ECO:0000313" key="2">
    <source>
        <dbReference type="Proteomes" id="UP001140091"/>
    </source>
</evidence>
<protein>
    <submittedName>
        <fullName evidence="1">Uncharacterized protein</fullName>
    </submittedName>
</protein>
<name>A0A9W8IV31_9AGAR</name>
<dbReference type="EMBL" id="JANBPK010001385">
    <property type="protein sequence ID" value="KAJ2923235.1"/>
    <property type="molecule type" value="Genomic_DNA"/>
</dbReference>
<sequence>MYIRWLLHNKKQCPLLKKVVLLTECYRCLAPLFKYGVLDKALKDLLPHSHKLDLIGFKLTDNDYNLDFWLESHINADPSI</sequence>
<evidence type="ECO:0000313" key="1">
    <source>
        <dbReference type="EMBL" id="KAJ2923235.1"/>
    </source>
</evidence>
<organism evidence="1 2">
    <name type="scientific">Candolleomyces eurysporus</name>
    <dbReference type="NCBI Taxonomy" id="2828524"/>
    <lineage>
        <taxon>Eukaryota</taxon>
        <taxon>Fungi</taxon>
        <taxon>Dikarya</taxon>
        <taxon>Basidiomycota</taxon>
        <taxon>Agaricomycotina</taxon>
        <taxon>Agaricomycetes</taxon>
        <taxon>Agaricomycetidae</taxon>
        <taxon>Agaricales</taxon>
        <taxon>Agaricineae</taxon>
        <taxon>Psathyrellaceae</taxon>
        <taxon>Candolleomyces</taxon>
    </lineage>
</organism>
<reference evidence="1" key="1">
    <citation type="submission" date="2022-06" db="EMBL/GenBank/DDBJ databases">
        <title>Genome Sequence of Candolleomyces eurysporus.</title>
        <authorList>
            <person name="Buettner E."/>
        </authorList>
    </citation>
    <scope>NUCLEOTIDE SEQUENCE</scope>
    <source>
        <strain evidence="1">VTCC 930004</strain>
    </source>
</reference>
<comment type="caution">
    <text evidence="1">The sequence shown here is derived from an EMBL/GenBank/DDBJ whole genome shotgun (WGS) entry which is preliminary data.</text>
</comment>
<gene>
    <name evidence="1" type="ORF">H1R20_g13861</name>
</gene>
<dbReference type="AlphaFoldDB" id="A0A9W8IV31"/>
<dbReference type="Proteomes" id="UP001140091">
    <property type="component" value="Unassembled WGS sequence"/>
</dbReference>